<feature type="transmembrane region" description="Helical" evidence="7">
    <location>
        <begin position="170"/>
        <end position="190"/>
    </location>
</feature>
<dbReference type="PANTHER" id="PTHR10590">
    <property type="entry name" value="SODIUM/NUCLEOSIDE COTRANSPORTER"/>
    <property type="match status" value="1"/>
</dbReference>
<dbReference type="InterPro" id="IPR008276">
    <property type="entry name" value="C_nuclsd_transpt"/>
</dbReference>
<feature type="domain" description="Concentrative nucleoside transporter N-terminal" evidence="8">
    <location>
        <begin position="13"/>
        <end position="85"/>
    </location>
</feature>
<feature type="transmembrane region" description="Helical" evidence="7">
    <location>
        <begin position="284"/>
        <end position="305"/>
    </location>
</feature>
<keyword evidence="3" id="KW-1003">Cell membrane</keyword>
<dbReference type="Proteomes" id="UP000741863">
    <property type="component" value="Unassembled WGS sequence"/>
</dbReference>
<evidence type="ECO:0000256" key="5">
    <source>
        <dbReference type="ARBA" id="ARBA00022989"/>
    </source>
</evidence>
<feature type="transmembrane region" description="Helical" evidence="7">
    <location>
        <begin position="255"/>
        <end position="277"/>
    </location>
</feature>
<evidence type="ECO:0000313" key="12">
    <source>
        <dbReference type="Proteomes" id="UP000741863"/>
    </source>
</evidence>
<dbReference type="InterPro" id="IPR011642">
    <property type="entry name" value="Gate_dom"/>
</dbReference>
<feature type="transmembrane region" description="Helical" evidence="7">
    <location>
        <begin position="197"/>
        <end position="218"/>
    </location>
</feature>
<feature type="transmembrane region" description="Helical" evidence="7">
    <location>
        <begin position="94"/>
        <end position="115"/>
    </location>
</feature>
<evidence type="ECO:0000256" key="3">
    <source>
        <dbReference type="ARBA" id="ARBA00022475"/>
    </source>
</evidence>
<name>A0ABS2P958_9BACL</name>
<gene>
    <name evidence="11" type="ORF">JOD17_001036</name>
</gene>
<accession>A0ABS2P958</accession>
<evidence type="ECO:0000256" key="6">
    <source>
        <dbReference type="ARBA" id="ARBA00023136"/>
    </source>
</evidence>
<evidence type="ECO:0000259" key="8">
    <source>
        <dbReference type="Pfam" id="PF01773"/>
    </source>
</evidence>
<dbReference type="EMBL" id="JAFBEC010000002">
    <property type="protein sequence ID" value="MBM7631944.1"/>
    <property type="molecule type" value="Genomic_DNA"/>
</dbReference>
<feature type="transmembrane region" description="Helical" evidence="7">
    <location>
        <begin position="36"/>
        <end position="53"/>
    </location>
</feature>
<dbReference type="PANTHER" id="PTHR10590:SF4">
    <property type="entry name" value="SOLUTE CARRIER FAMILY 28 MEMBER 3"/>
    <property type="match status" value="1"/>
</dbReference>
<comment type="similarity">
    <text evidence="2">Belongs to the concentrative nucleoside transporter (CNT) (TC 2.A.41) family.</text>
</comment>
<keyword evidence="6 7" id="KW-0472">Membrane</keyword>
<evidence type="ECO:0000313" key="11">
    <source>
        <dbReference type="EMBL" id="MBM7631944.1"/>
    </source>
</evidence>
<feature type="transmembrane region" description="Helical" evidence="7">
    <location>
        <begin position="59"/>
        <end position="82"/>
    </location>
</feature>
<sequence length="406" mass="42329">MDILINILWGLGAIIVLMGLAYLLSLEKKAINFRTVLGALAIQILTGAIFLSWTGGQEALQWISGVVVGMLGAANEGIAFLFGGLEQTVGGHVFFINVLSVIIFFAAFMGILWYIGFMPLVVNTLGLVVSKVLGLSRAESVAATANIFVGITESPLSIKPYLANMTRSELFTVMTVGLGTVAGSVLAGLVSMGTDPGYLIVASFMAAPAGIVMAKIVIPETETPETNEKINLERDSDVTNVVDAAAKGTTDGLKLALNIGAMVLAFVSLVGLVNIGLGIFNEGLTLELIMGYVFAPFAFLIGVPWEQAPLIGQMIGEKTILNEFIAFGTLNEAIASGAITDPRIIAIATFALCGFANIGTVAILIGGLGALVPSRRGDIAKYGPRALLAAILANLMNGAIAGMMIF</sequence>
<evidence type="ECO:0000256" key="1">
    <source>
        <dbReference type="ARBA" id="ARBA00004651"/>
    </source>
</evidence>
<evidence type="ECO:0000256" key="2">
    <source>
        <dbReference type="ARBA" id="ARBA00009033"/>
    </source>
</evidence>
<evidence type="ECO:0000256" key="7">
    <source>
        <dbReference type="SAM" id="Phobius"/>
    </source>
</evidence>
<keyword evidence="5 7" id="KW-1133">Transmembrane helix</keyword>
<keyword evidence="4 7" id="KW-0812">Transmembrane</keyword>
<dbReference type="InterPro" id="IPR002668">
    <property type="entry name" value="CNT_N_dom"/>
</dbReference>
<dbReference type="Pfam" id="PF07662">
    <property type="entry name" value="Nucleos_tra2_C"/>
    <property type="match status" value="1"/>
</dbReference>
<comment type="subcellular location">
    <subcellularLocation>
        <location evidence="1">Cell membrane</location>
        <topology evidence="1">Multi-pass membrane protein</topology>
    </subcellularLocation>
</comment>
<feature type="transmembrane region" description="Helical" evidence="7">
    <location>
        <begin position="386"/>
        <end position="405"/>
    </location>
</feature>
<feature type="domain" description="Nucleoside transporter/FeoB GTPase Gate" evidence="10">
    <location>
        <begin position="95"/>
        <end position="192"/>
    </location>
</feature>
<feature type="transmembrane region" description="Helical" evidence="7">
    <location>
        <begin position="344"/>
        <end position="374"/>
    </location>
</feature>
<dbReference type="Pfam" id="PF01773">
    <property type="entry name" value="Nucleos_tra2_N"/>
    <property type="match status" value="1"/>
</dbReference>
<evidence type="ECO:0000259" key="10">
    <source>
        <dbReference type="Pfam" id="PF07670"/>
    </source>
</evidence>
<keyword evidence="12" id="KW-1185">Reference proteome</keyword>
<reference evidence="11 12" key="1">
    <citation type="submission" date="2021-01" db="EMBL/GenBank/DDBJ databases">
        <title>Genomic Encyclopedia of Type Strains, Phase IV (KMG-IV): sequencing the most valuable type-strain genomes for metagenomic binning, comparative biology and taxonomic classification.</title>
        <authorList>
            <person name="Goeker M."/>
        </authorList>
    </citation>
    <scope>NUCLEOTIDE SEQUENCE [LARGE SCALE GENOMIC DNA]</scope>
    <source>
        <strain evidence="11 12">DSM 25540</strain>
    </source>
</reference>
<comment type="caution">
    <text evidence="11">The sequence shown here is derived from an EMBL/GenBank/DDBJ whole genome shotgun (WGS) entry which is preliminary data.</text>
</comment>
<dbReference type="RefSeq" id="WP_239575224.1">
    <property type="nucleotide sequence ID" value="NZ_JAFBEC010000002.1"/>
</dbReference>
<proteinExistence type="inferred from homology"/>
<feature type="domain" description="Concentrative nucleoside transporter C-terminal" evidence="9">
    <location>
        <begin position="198"/>
        <end position="402"/>
    </location>
</feature>
<protein>
    <submittedName>
        <fullName evidence="11">CNT family concentrative nucleoside transporter</fullName>
    </submittedName>
</protein>
<organism evidence="11 12">
    <name type="scientific">Geomicrobium sediminis</name>
    <dbReference type="NCBI Taxonomy" id="1347788"/>
    <lineage>
        <taxon>Bacteria</taxon>
        <taxon>Bacillati</taxon>
        <taxon>Bacillota</taxon>
        <taxon>Bacilli</taxon>
        <taxon>Bacillales</taxon>
        <taxon>Geomicrobium</taxon>
    </lineage>
</organism>
<dbReference type="Pfam" id="PF07670">
    <property type="entry name" value="Gate"/>
    <property type="match status" value="1"/>
</dbReference>
<feature type="transmembrane region" description="Helical" evidence="7">
    <location>
        <begin position="6"/>
        <end position="24"/>
    </location>
</feature>
<evidence type="ECO:0000256" key="4">
    <source>
        <dbReference type="ARBA" id="ARBA00022692"/>
    </source>
</evidence>
<dbReference type="InterPro" id="IPR011657">
    <property type="entry name" value="CNT_C_dom"/>
</dbReference>
<evidence type="ECO:0000259" key="9">
    <source>
        <dbReference type="Pfam" id="PF07662"/>
    </source>
</evidence>